<keyword evidence="2" id="KW-1185">Reference proteome</keyword>
<reference evidence="1" key="1">
    <citation type="submission" date="2021-02" db="EMBL/GenBank/DDBJ databases">
        <title>First Annotated Genome of the Yellow-green Alga Tribonema minus.</title>
        <authorList>
            <person name="Mahan K.M."/>
        </authorList>
    </citation>
    <scope>NUCLEOTIDE SEQUENCE</scope>
    <source>
        <strain evidence="1">UTEX B ZZ1240</strain>
    </source>
</reference>
<evidence type="ECO:0000313" key="2">
    <source>
        <dbReference type="Proteomes" id="UP000664859"/>
    </source>
</evidence>
<name>A0A836CLX5_9STRA</name>
<dbReference type="AlphaFoldDB" id="A0A836CLX5"/>
<proteinExistence type="predicted"/>
<comment type="caution">
    <text evidence="1">The sequence shown here is derived from an EMBL/GenBank/DDBJ whole genome shotgun (WGS) entry which is preliminary data.</text>
</comment>
<dbReference type="Proteomes" id="UP000664859">
    <property type="component" value="Unassembled WGS sequence"/>
</dbReference>
<organism evidence="1 2">
    <name type="scientific">Tribonema minus</name>
    <dbReference type="NCBI Taxonomy" id="303371"/>
    <lineage>
        <taxon>Eukaryota</taxon>
        <taxon>Sar</taxon>
        <taxon>Stramenopiles</taxon>
        <taxon>Ochrophyta</taxon>
        <taxon>PX clade</taxon>
        <taxon>Xanthophyceae</taxon>
        <taxon>Tribonematales</taxon>
        <taxon>Tribonemataceae</taxon>
        <taxon>Tribonema</taxon>
    </lineage>
</organism>
<dbReference type="EMBL" id="JAFCMP010000037">
    <property type="protein sequence ID" value="KAG5190209.1"/>
    <property type="molecule type" value="Genomic_DNA"/>
</dbReference>
<sequence length="186" mass="19681">MSSYASPDAAAAALPALRRDWAPHGVLVVPTLGERGARGAFALEVHSDLPLDARELPEATSRALAAEWAEGSAGGAHLHAETWRRNPAFQLRLRDAGAARVRIALSRPEAEWRAACQADSVGCMMGFYVLHGTRPVRAPGAVLHEGKPWDESPFVPTHCVATPAGFVLESAGPDDAFTVSAVGPHH</sequence>
<dbReference type="Gene3D" id="2.60.120.380">
    <property type="match status" value="1"/>
</dbReference>
<dbReference type="OrthoDB" id="424753at2759"/>
<accession>A0A836CLX5</accession>
<evidence type="ECO:0000313" key="1">
    <source>
        <dbReference type="EMBL" id="KAG5190209.1"/>
    </source>
</evidence>
<protein>
    <submittedName>
        <fullName evidence="1">Uncharacterized protein</fullName>
    </submittedName>
</protein>
<gene>
    <name evidence="1" type="ORF">JKP88DRAFT_175916</name>
</gene>
<dbReference type="SUPFAM" id="SSF49758">
    <property type="entry name" value="Calpain large subunit, middle domain (domain III)"/>
    <property type="match status" value="1"/>
</dbReference>
<dbReference type="InterPro" id="IPR036213">
    <property type="entry name" value="Calpain_III_sf"/>
</dbReference>